<evidence type="ECO:0000259" key="10">
    <source>
        <dbReference type="PROSITE" id="PS50885"/>
    </source>
</evidence>
<dbReference type="CDD" id="cd11386">
    <property type="entry name" value="MCP_signal"/>
    <property type="match status" value="1"/>
</dbReference>
<dbReference type="SMART" id="SM00283">
    <property type="entry name" value="MA"/>
    <property type="match status" value="1"/>
</dbReference>
<feature type="transmembrane region" description="Helical" evidence="8">
    <location>
        <begin position="180"/>
        <end position="205"/>
    </location>
</feature>
<dbReference type="PANTHER" id="PTHR32089:SF114">
    <property type="entry name" value="METHYL-ACCEPTING CHEMOTAXIS PROTEIN MCPB"/>
    <property type="match status" value="1"/>
</dbReference>
<keyword evidence="4 6" id="KW-0807">Transducer</keyword>
<evidence type="ECO:0000259" key="9">
    <source>
        <dbReference type="PROSITE" id="PS50111"/>
    </source>
</evidence>
<dbReference type="GO" id="GO:0007165">
    <property type="term" value="P:signal transduction"/>
    <property type="evidence" value="ECO:0007669"/>
    <property type="project" value="UniProtKB-KW"/>
</dbReference>
<evidence type="ECO:0000256" key="6">
    <source>
        <dbReference type="PROSITE-ProRule" id="PRU00284"/>
    </source>
</evidence>
<dbReference type="GO" id="GO:0005886">
    <property type="term" value="C:plasma membrane"/>
    <property type="evidence" value="ECO:0007669"/>
    <property type="project" value="UniProtKB-SubCell"/>
</dbReference>
<feature type="compositionally biased region" description="Low complexity" evidence="7">
    <location>
        <begin position="522"/>
        <end position="539"/>
    </location>
</feature>
<dbReference type="RefSeq" id="WP_078818781.1">
    <property type="nucleotide sequence ID" value="NZ_FUYJ01000012.1"/>
</dbReference>
<evidence type="ECO:0000256" key="7">
    <source>
        <dbReference type="SAM" id="MobiDB-lite"/>
    </source>
</evidence>
<feature type="transmembrane region" description="Helical" evidence="8">
    <location>
        <begin position="12"/>
        <end position="31"/>
    </location>
</feature>
<dbReference type="InterPro" id="IPR004089">
    <property type="entry name" value="MCPsignal_dom"/>
</dbReference>
<keyword evidence="2" id="KW-1003">Cell membrane</keyword>
<comment type="similarity">
    <text evidence="5">Belongs to the methyl-accepting chemotaxis (MCP) protein family.</text>
</comment>
<dbReference type="SMART" id="SM00304">
    <property type="entry name" value="HAMP"/>
    <property type="match status" value="1"/>
</dbReference>
<dbReference type="PROSITE" id="PS50111">
    <property type="entry name" value="CHEMOTAXIS_TRANSDUC_2"/>
    <property type="match status" value="1"/>
</dbReference>
<keyword evidence="3 8" id="KW-0472">Membrane</keyword>
<evidence type="ECO:0000256" key="2">
    <source>
        <dbReference type="ARBA" id="ARBA00022475"/>
    </source>
</evidence>
<dbReference type="CDD" id="cd06225">
    <property type="entry name" value="HAMP"/>
    <property type="match status" value="1"/>
</dbReference>
<evidence type="ECO:0000313" key="12">
    <source>
        <dbReference type="Proteomes" id="UP000190042"/>
    </source>
</evidence>
<dbReference type="EMBL" id="FUYJ01000012">
    <property type="protein sequence ID" value="SKB07027.1"/>
    <property type="molecule type" value="Genomic_DNA"/>
</dbReference>
<dbReference type="Pfam" id="PF00015">
    <property type="entry name" value="MCPsignal"/>
    <property type="match status" value="1"/>
</dbReference>
<organism evidence="11 12">
    <name type="scientific">Sporosarcina newyorkensis</name>
    <dbReference type="NCBI Taxonomy" id="759851"/>
    <lineage>
        <taxon>Bacteria</taxon>
        <taxon>Bacillati</taxon>
        <taxon>Bacillota</taxon>
        <taxon>Bacilli</taxon>
        <taxon>Bacillales</taxon>
        <taxon>Caryophanaceae</taxon>
        <taxon>Sporosarcina</taxon>
    </lineage>
</organism>
<dbReference type="AlphaFoldDB" id="A0A1T4YYZ3"/>
<dbReference type="PROSITE" id="PS50885">
    <property type="entry name" value="HAMP"/>
    <property type="match status" value="1"/>
</dbReference>
<proteinExistence type="inferred from homology"/>
<dbReference type="Pfam" id="PF00672">
    <property type="entry name" value="HAMP"/>
    <property type="match status" value="1"/>
</dbReference>
<feature type="domain" description="Methyl-accepting transducer" evidence="9">
    <location>
        <begin position="275"/>
        <end position="532"/>
    </location>
</feature>
<evidence type="ECO:0000256" key="1">
    <source>
        <dbReference type="ARBA" id="ARBA00004236"/>
    </source>
</evidence>
<keyword evidence="12" id="KW-1185">Reference proteome</keyword>
<gene>
    <name evidence="11" type="ORF">SAMN04244570_0288</name>
</gene>
<evidence type="ECO:0000256" key="5">
    <source>
        <dbReference type="ARBA" id="ARBA00029447"/>
    </source>
</evidence>
<reference evidence="12" key="1">
    <citation type="submission" date="2017-02" db="EMBL/GenBank/DDBJ databases">
        <authorList>
            <person name="Varghese N."/>
            <person name="Submissions S."/>
        </authorList>
    </citation>
    <scope>NUCLEOTIDE SEQUENCE [LARGE SCALE GENOMIC DNA]</scope>
    <source>
        <strain evidence="12">DSM 23966</strain>
    </source>
</reference>
<sequence length="561" mass="61362">MGTFKSIRGKMLFGFSTVVILIVLLGVYIVYTLNHSNNLTKAVLDKELPLLIIDEQLSLDMANQLAASRGFILTGDDSFKELFNSYTEKSENRQSSLKKLGGTQESINLFERTVEWRNFVTEQVFAEYERGNEEEALRNVMSMTDEARSLMSSYEEAAKNRENFIIDLEKNMLANGKTTLLIVTGVIVLVILLSIATAIITANSISRPLRIVMNRMKLITSGDLSSEPMETHLKDEIGQLIASTNEMSASTRHLLDEINHVAETVSTQSEELTQSANEVKAGTAQIAITMEDLANGTESQADNATILSSSMETFVAKVMEANENGMHVQKSSTSVLEMTNQGSELMTSSSKQMAVIDQIVHDAVVKVEGLDQHTQEISELVSVIQDIAGQTNLLALNAAIEAARAGEHGKGFAVVADEVRKLAEQSSSSVTNITDIVNRIQNESRTVTDSLQDGYKEVEEGTSQIKQTGETFDKISTAVTEMANRIRSIAEDLNDISANGQEMRSSIEEIAAITEQSAAGVEETSASSEQASSSMEEVANNSNDLAKLAEELNLLMQRFKL</sequence>
<accession>A0A1T4YYZ3</accession>
<feature type="region of interest" description="Disordered" evidence="7">
    <location>
        <begin position="517"/>
        <end position="539"/>
    </location>
</feature>
<dbReference type="SUPFAM" id="SSF58104">
    <property type="entry name" value="Methyl-accepting chemotaxis protein (MCP) signaling domain"/>
    <property type="match status" value="1"/>
</dbReference>
<dbReference type="Proteomes" id="UP000190042">
    <property type="component" value="Unassembled WGS sequence"/>
</dbReference>
<keyword evidence="8" id="KW-1133">Transmembrane helix</keyword>
<dbReference type="InterPro" id="IPR003660">
    <property type="entry name" value="HAMP_dom"/>
</dbReference>
<dbReference type="PANTHER" id="PTHR32089">
    <property type="entry name" value="METHYL-ACCEPTING CHEMOTAXIS PROTEIN MCPB"/>
    <property type="match status" value="1"/>
</dbReference>
<comment type="subcellular location">
    <subcellularLocation>
        <location evidence="1">Cell membrane</location>
    </subcellularLocation>
</comment>
<evidence type="ECO:0000313" key="11">
    <source>
        <dbReference type="EMBL" id="SKB07027.1"/>
    </source>
</evidence>
<feature type="domain" description="HAMP" evidence="10">
    <location>
        <begin position="203"/>
        <end position="256"/>
    </location>
</feature>
<keyword evidence="8" id="KW-0812">Transmembrane</keyword>
<dbReference type="Gene3D" id="6.10.340.10">
    <property type="match status" value="1"/>
</dbReference>
<evidence type="ECO:0000256" key="8">
    <source>
        <dbReference type="SAM" id="Phobius"/>
    </source>
</evidence>
<name>A0A1T4YYZ3_9BACL</name>
<protein>
    <submittedName>
        <fullName evidence="11">Methyl-accepting chemotaxis protein</fullName>
    </submittedName>
</protein>
<evidence type="ECO:0000256" key="3">
    <source>
        <dbReference type="ARBA" id="ARBA00023136"/>
    </source>
</evidence>
<evidence type="ECO:0000256" key="4">
    <source>
        <dbReference type="ARBA" id="ARBA00023224"/>
    </source>
</evidence>
<dbReference type="Gene3D" id="1.10.287.950">
    <property type="entry name" value="Methyl-accepting chemotaxis protein"/>
    <property type="match status" value="1"/>
</dbReference>